<feature type="non-terminal residue" evidence="1">
    <location>
        <position position="1"/>
    </location>
</feature>
<gene>
    <name evidence="1" type="ORF">HAX54_045581</name>
</gene>
<evidence type="ECO:0000313" key="1">
    <source>
        <dbReference type="EMBL" id="MCE3049710.1"/>
    </source>
</evidence>
<accession>A0ABS8WFZ2</accession>
<dbReference type="EMBL" id="JACEIK010007080">
    <property type="protein sequence ID" value="MCE3049710.1"/>
    <property type="molecule type" value="Genomic_DNA"/>
</dbReference>
<organism evidence="1 2">
    <name type="scientific">Datura stramonium</name>
    <name type="common">Jimsonweed</name>
    <name type="synonym">Common thornapple</name>
    <dbReference type="NCBI Taxonomy" id="4076"/>
    <lineage>
        <taxon>Eukaryota</taxon>
        <taxon>Viridiplantae</taxon>
        <taxon>Streptophyta</taxon>
        <taxon>Embryophyta</taxon>
        <taxon>Tracheophyta</taxon>
        <taxon>Spermatophyta</taxon>
        <taxon>Magnoliopsida</taxon>
        <taxon>eudicotyledons</taxon>
        <taxon>Gunneridae</taxon>
        <taxon>Pentapetalae</taxon>
        <taxon>asterids</taxon>
        <taxon>lamiids</taxon>
        <taxon>Solanales</taxon>
        <taxon>Solanaceae</taxon>
        <taxon>Solanoideae</taxon>
        <taxon>Datureae</taxon>
        <taxon>Datura</taxon>
    </lineage>
</organism>
<sequence length="51" mass="5308">GSSRVKAKETLGEVTTTHTSCSGHGKIIGARCSEILIAIADPLQQESVHCS</sequence>
<proteinExistence type="predicted"/>
<name>A0ABS8WFZ2_DATST</name>
<comment type="caution">
    <text evidence="1">The sequence shown here is derived from an EMBL/GenBank/DDBJ whole genome shotgun (WGS) entry which is preliminary data.</text>
</comment>
<evidence type="ECO:0000313" key="2">
    <source>
        <dbReference type="Proteomes" id="UP000823775"/>
    </source>
</evidence>
<protein>
    <submittedName>
        <fullName evidence="1">Uncharacterized protein</fullName>
    </submittedName>
</protein>
<keyword evidence="2" id="KW-1185">Reference proteome</keyword>
<dbReference type="Proteomes" id="UP000823775">
    <property type="component" value="Unassembled WGS sequence"/>
</dbReference>
<reference evidence="1 2" key="1">
    <citation type="journal article" date="2021" name="BMC Genomics">
        <title>Datura genome reveals duplications of psychoactive alkaloid biosynthetic genes and high mutation rate following tissue culture.</title>
        <authorList>
            <person name="Rajewski A."/>
            <person name="Carter-House D."/>
            <person name="Stajich J."/>
            <person name="Litt A."/>
        </authorList>
    </citation>
    <scope>NUCLEOTIDE SEQUENCE [LARGE SCALE GENOMIC DNA]</scope>
    <source>
        <strain evidence="1">AR-01</strain>
    </source>
</reference>